<dbReference type="EMBL" id="CAJPIZ010019645">
    <property type="protein sequence ID" value="CAG2117004.1"/>
    <property type="molecule type" value="Genomic_DNA"/>
</dbReference>
<sequence length="323" mass="36203">MDNLLVVTKEDPMMQSGLSKHDSCNMYDIDYNYMAKVANLSIYMSDHNLTDLSVKPCYDGWAYDTTFYEQTAVTALDLVCDRSHYVNMVLSVGNFGTIIGTPFFGWLSDKLLPESPRWLIINEKYAEAEKQLLDMAATNGKPAPKDLIHKLKSVGKSLNADDSEKVNNAFLLFVKKPGLRRNVSLVTLNWMCCAAVYFGIHLNLYNFSGNEFLNFFLLSAIEFPAYLFGWYLIGTRMGRRWSLSAFVVFCGISLCVPAVVPEEYAFVTNIMAMAGKFCTTLAFMVVYQQGAELYPTPIRNQGLGIGSMASSVVGIFMPYLIFA</sequence>
<dbReference type="OrthoDB" id="2544694at2759"/>
<feature type="non-terminal residue" evidence="6">
    <location>
        <position position="1"/>
    </location>
</feature>
<gene>
    <name evidence="6" type="ORF">OSB1V03_LOCUS16959</name>
</gene>
<evidence type="ECO:0008006" key="8">
    <source>
        <dbReference type="Google" id="ProtNLM"/>
    </source>
</evidence>
<feature type="transmembrane region" description="Helical" evidence="5">
    <location>
        <begin position="183"/>
        <end position="200"/>
    </location>
</feature>
<dbReference type="EMBL" id="OC874220">
    <property type="protein sequence ID" value="CAD7637369.1"/>
    <property type="molecule type" value="Genomic_DNA"/>
</dbReference>
<feature type="transmembrane region" description="Helical" evidence="5">
    <location>
        <begin position="266"/>
        <end position="287"/>
    </location>
</feature>
<dbReference type="GO" id="GO:0016020">
    <property type="term" value="C:membrane"/>
    <property type="evidence" value="ECO:0007669"/>
    <property type="project" value="UniProtKB-SubCell"/>
</dbReference>
<dbReference type="Pfam" id="PF00083">
    <property type="entry name" value="Sugar_tr"/>
    <property type="match status" value="1"/>
</dbReference>
<accession>A0A7R9L979</accession>
<keyword evidence="7" id="KW-1185">Reference proteome</keyword>
<comment type="subcellular location">
    <subcellularLocation>
        <location evidence="1">Membrane</location>
        <topology evidence="1">Multi-pass membrane protein</topology>
    </subcellularLocation>
</comment>
<evidence type="ECO:0000256" key="5">
    <source>
        <dbReference type="SAM" id="Phobius"/>
    </source>
</evidence>
<feature type="transmembrane region" description="Helical" evidence="5">
    <location>
        <begin position="303"/>
        <end position="322"/>
    </location>
</feature>
<evidence type="ECO:0000256" key="1">
    <source>
        <dbReference type="ARBA" id="ARBA00004141"/>
    </source>
</evidence>
<dbReference type="PANTHER" id="PTHR24064">
    <property type="entry name" value="SOLUTE CARRIER FAMILY 22 MEMBER"/>
    <property type="match status" value="1"/>
</dbReference>
<name>A0A7R9L979_9ACAR</name>
<protein>
    <recommendedName>
        <fullName evidence="8">Organic cation transporter</fullName>
    </recommendedName>
</protein>
<evidence type="ECO:0000313" key="6">
    <source>
        <dbReference type="EMBL" id="CAD7637369.1"/>
    </source>
</evidence>
<keyword evidence="3 5" id="KW-1133">Transmembrane helix</keyword>
<dbReference type="SUPFAM" id="SSF103473">
    <property type="entry name" value="MFS general substrate transporter"/>
    <property type="match status" value="1"/>
</dbReference>
<dbReference type="Gene3D" id="1.20.1250.20">
    <property type="entry name" value="MFS general substrate transporter like domains"/>
    <property type="match status" value="1"/>
</dbReference>
<organism evidence="6">
    <name type="scientific">Medioppia subpectinata</name>
    <dbReference type="NCBI Taxonomy" id="1979941"/>
    <lineage>
        <taxon>Eukaryota</taxon>
        <taxon>Metazoa</taxon>
        <taxon>Ecdysozoa</taxon>
        <taxon>Arthropoda</taxon>
        <taxon>Chelicerata</taxon>
        <taxon>Arachnida</taxon>
        <taxon>Acari</taxon>
        <taxon>Acariformes</taxon>
        <taxon>Sarcoptiformes</taxon>
        <taxon>Oribatida</taxon>
        <taxon>Brachypylina</taxon>
        <taxon>Oppioidea</taxon>
        <taxon>Oppiidae</taxon>
        <taxon>Medioppia</taxon>
    </lineage>
</organism>
<dbReference type="AlphaFoldDB" id="A0A7R9L979"/>
<evidence type="ECO:0000256" key="4">
    <source>
        <dbReference type="ARBA" id="ARBA00023136"/>
    </source>
</evidence>
<evidence type="ECO:0000256" key="2">
    <source>
        <dbReference type="ARBA" id="ARBA00022692"/>
    </source>
</evidence>
<keyword evidence="2 5" id="KW-0812">Transmembrane</keyword>
<evidence type="ECO:0000256" key="3">
    <source>
        <dbReference type="ARBA" id="ARBA00022989"/>
    </source>
</evidence>
<dbReference type="InterPro" id="IPR036259">
    <property type="entry name" value="MFS_trans_sf"/>
</dbReference>
<feature type="transmembrane region" description="Helical" evidence="5">
    <location>
        <begin position="212"/>
        <end position="234"/>
    </location>
</feature>
<keyword evidence="4 5" id="KW-0472">Membrane</keyword>
<dbReference type="GO" id="GO:0022857">
    <property type="term" value="F:transmembrane transporter activity"/>
    <property type="evidence" value="ECO:0007669"/>
    <property type="project" value="InterPro"/>
</dbReference>
<feature type="transmembrane region" description="Helical" evidence="5">
    <location>
        <begin position="241"/>
        <end position="260"/>
    </location>
</feature>
<reference evidence="6" key="1">
    <citation type="submission" date="2020-11" db="EMBL/GenBank/DDBJ databases">
        <authorList>
            <person name="Tran Van P."/>
        </authorList>
    </citation>
    <scope>NUCLEOTIDE SEQUENCE</scope>
</reference>
<evidence type="ECO:0000313" key="7">
    <source>
        <dbReference type="Proteomes" id="UP000759131"/>
    </source>
</evidence>
<dbReference type="InterPro" id="IPR005828">
    <property type="entry name" value="MFS_sugar_transport-like"/>
</dbReference>
<proteinExistence type="predicted"/>
<dbReference type="Proteomes" id="UP000759131">
    <property type="component" value="Unassembled WGS sequence"/>
</dbReference>